<dbReference type="InterPro" id="IPR006680">
    <property type="entry name" value="Amidohydro-rel"/>
</dbReference>
<protein>
    <submittedName>
        <fullName evidence="3">Amidohydrolase</fullName>
    </submittedName>
</protein>
<dbReference type="Proteomes" id="UP000563898">
    <property type="component" value="Unassembled WGS sequence"/>
</dbReference>
<evidence type="ECO:0000256" key="1">
    <source>
        <dbReference type="ARBA" id="ARBA00023239"/>
    </source>
</evidence>
<dbReference type="GO" id="GO:0016831">
    <property type="term" value="F:carboxy-lyase activity"/>
    <property type="evidence" value="ECO:0007669"/>
    <property type="project" value="InterPro"/>
</dbReference>
<dbReference type="Gene3D" id="3.20.20.140">
    <property type="entry name" value="Metal-dependent hydrolases"/>
    <property type="match status" value="1"/>
</dbReference>
<evidence type="ECO:0000259" key="2">
    <source>
        <dbReference type="Pfam" id="PF04909"/>
    </source>
</evidence>
<evidence type="ECO:0000313" key="3">
    <source>
        <dbReference type="EMBL" id="NKY03037.1"/>
    </source>
</evidence>
<accession>A0A846WP68</accession>
<name>A0A846WP68_9ACTN</name>
<dbReference type="InterPro" id="IPR032465">
    <property type="entry name" value="ACMSD"/>
</dbReference>
<dbReference type="GO" id="GO:0019748">
    <property type="term" value="P:secondary metabolic process"/>
    <property type="evidence" value="ECO:0007669"/>
    <property type="project" value="TreeGrafter"/>
</dbReference>
<proteinExistence type="predicted"/>
<keyword evidence="3" id="KW-0378">Hydrolase</keyword>
<keyword evidence="1" id="KW-0456">Lyase</keyword>
<dbReference type="EMBL" id="JAAXPC010000008">
    <property type="protein sequence ID" value="NKY03037.1"/>
    <property type="molecule type" value="Genomic_DNA"/>
</dbReference>
<dbReference type="Pfam" id="PF04909">
    <property type="entry name" value="Amidohydro_2"/>
    <property type="match status" value="1"/>
</dbReference>
<reference evidence="3 4" key="1">
    <citation type="submission" date="2020-04" db="EMBL/GenBank/DDBJ databases">
        <title>MicrobeNet Type strains.</title>
        <authorList>
            <person name="Nicholson A.C."/>
        </authorList>
    </citation>
    <scope>NUCLEOTIDE SEQUENCE [LARGE SCALE GENOMIC DNA]</scope>
    <source>
        <strain evidence="3 4">ATCC BAA-14</strain>
    </source>
</reference>
<organism evidence="3 4">
    <name type="scientific">Gordonia polyisoprenivorans</name>
    <dbReference type="NCBI Taxonomy" id="84595"/>
    <lineage>
        <taxon>Bacteria</taxon>
        <taxon>Bacillati</taxon>
        <taxon>Actinomycetota</taxon>
        <taxon>Actinomycetes</taxon>
        <taxon>Mycobacteriales</taxon>
        <taxon>Gordoniaceae</taxon>
        <taxon>Gordonia</taxon>
    </lineage>
</organism>
<feature type="domain" description="Amidohydrolase-related" evidence="2">
    <location>
        <begin position="7"/>
        <end position="312"/>
    </location>
</feature>
<dbReference type="PANTHER" id="PTHR21240">
    <property type="entry name" value="2-AMINO-3-CARBOXYLMUCONATE-6-SEMIALDEHYDE DECARBOXYLASE"/>
    <property type="match status" value="1"/>
</dbReference>
<evidence type="ECO:0000313" key="4">
    <source>
        <dbReference type="Proteomes" id="UP000563898"/>
    </source>
</evidence>
<comment type="caution">
    <text evidence="3">The sequence shown here is derived from an EMBL/GenBank/DDBJ whole genome shotgun (WGS) entry which is preliminary data.</text>
</comment>
<dbReference type="SUPFAM" id="SSF51556">
    <property type="entry name" value="Metallo-dependent hydrolases"/>
    <property type="match status" value="1"/>
</dbReference>
<dbReference type="GO" id="GO:0016787">
    <property type="term" value="F:hydrolase activity"/>
    <property type="evidence" value="ECO:0007669"/>
    <property type="project" value="UniProtKB-KW"/>
</dbReference>
<dbReference type="AlphaFoldDB" id="A0A846WP68"/>
<dbReference type="InterPro" id="IPR032466">
    <property type="entry name" value="Metal_Hydrolase"/>
</dbReference>
<dbReference type="PANTHER" id="PTHR21240:SF28">
    <property type="entry name" value="ISO-OROTATE DECARBOXYLASE (EUROFUNG)"/>
    <property type="match status" value="1"/>
</dbReference>
<dbReference type="GO" id="GO:0005737">
    <property type="term" value="C:cytoplasm"/>
    <property type="evidence" value="ECO:0007669"/>
    <property type="project" value="TreeGrafter"/>
</dbReference>
<gene>
    <name evidence="3" type="ORF">HGA05_15815</name>
</gene>
<sequence>MAAAGRIDVHAHYFGGAVADLIAGRGPGGPDRDRWTADTALDVMAEFDITAQILSLPFTPMATPDDPGFATRFARQVNEDYAELIATHPGRFGAFAVLPGTGADDMLDEIGYALDTLHLDGIALNSNIGGHYLGSEFMEPVLAELNRRRTPVFIHPTDCAHAAELALGRPRSVIEFPFDTARNIVNALYTGVFHRHPNLVLILPHCGGPLPSLSWRISEHTTVAIGPDDTPITPQHVADMLARLYYDTAMAGAPVSLLPTLQITDISHVLFGTDWPAAPEPTVARTIDQLVHAGLTADELHAIEYGNTAKLLSRFG</sequence>